<comment type="caution">
    <text evidence="11">The sequence shown here is derived from an EMBL/GenBank/DDBJ whole genome shotgun (WGS) entry which is preliminary data.</text>
</comment>
<gene>
    <name evidence="11" type="ORF">JHL22_03080</name>
</gene>
<dbReference type="PRINTS" id="PR00344">
    <property type="entry name" value="BCTRLSENSOR"/>
</dbReference>
<dbReference type="SUPFAM" id="SSF55874">
    <property type="entry name" value="ATPase domain of HSP90 chaperone/DNA topoisomerase II/histidine kinase"/>
    <property type="match status" value="1"/>
</dbReference>
<dbReference type="PROSITE" id="PS50109">
    <property type="entry name" value="HIS_KIN"/>
    <property type="match status" value="1"/>
</dbReference>
<dbReference type="InterPro" id="IPR017181">
    <property type="entry name" value="Sig_transdc_His_kin_CHASE2"/>
</dbReference>
<dbReference type="SMART" id="SM00388">
    <property type="entry name" value="HisKA"/>
    <property type="match status" value="1"/>
</dbReference>
<protein>
    <recommendedName>
        <fullName evidence="2">histidine kinase</fullName>
        <ecNumber evidence="2">2.7.13.3</ecNumber>
    </recommendedName>
</protein>
<keyword evidence="8" id="KW-0902">Two-component regulatory system</keyword>
<feature type="transmembrane region" description="Helical" evidence="9">
    <location>
        <begin position="313"/>
        <end position="332"/>
    </location>
</feature>
<evidence type="ECO:0000256" key="7">
    <source>
        <dbReference type="ARBA" id="ARBA00022840"/>
    </source>
</evidence>
<accession>A0ABS1EEH0</accession>
<dbReference type="EMBL" id="JAENGP010000002">
    <property type="protein sequence ID" value="MBK1780192.1"/>
    <property type="molecule type" value="Genomic_DNA"/>
</dbReference>
<dbReference type="Pfam" id="PF02518">
    <property type="entry name" value="HATPase_c"/>
    <property type="match status" value="1"/>
</dbReference>
<evidence type="ECO:0000313" key="11">
    <source>
        <dbReference type="EMBL" id="MBK1780192.1"/>
    </source>
</evidence>
<keyword evidence="6" id="KW-0418">Kinase</keyword>
<dbReference type="InterPro" id="IPR050351">
    <property type="entry name" value="BphY/WalK/GraS-like"/>
</dbReference>
<organism evidence="11 12">
    <name type="scientific">Advenella mandrilli</name>
    <dbReference type="NCBI Taxonomy" id="2800330"/>
    <lineage>
        <taxon>Bacteria</taxon>
        <taxon>Pseudomonadati</taxon>
        <taxon>Pseudomonadota</taxon>
        <taxon>Betaproteobacteria</taxon>
        <taxon>Burkholderiales</taxon>
        <taxon>Alcaligenaceae</taxon>
    </lineage>
</organism>
<keyword evidence="12" id="KW-1185">Reference proteome</keyword>
<feature type="transmembrane region" description="Helical" evidence="9">
    <location>
        <begin position="12"/>
        <end position="35"/>
    </location>
</feature>
<evidence type="ECO:0000259" key="10">
    <source>
        <dbReference type="PROSITE" id="PS50109"/>
    </source>
</evidence>
<dbReference type="InterPro" id="IPR003661">
    <property type="entry name" value="HisK_dim/P_dom"/>
</dbReference>
<evidence type="ECO:0000256" key="3">
    <source>
        <dbReference type="ARBA" id="ARBA00022553"/>
    </source>
</evidence>
<dbReference type="InterPro" id="IPR036890">
    <property type="entry name" value="HATPase_C_sf"/>
</dbReference>
<evidence type="ECO:0000256" key="5">
    <source>
        <dbReference type="ARBA" id="ARBA00022741"/>
    </source>
</evidence>
<dbReference type="PANTHER" id="PTHR42878:SF7">
    <property type="entry name" value="SENSOR HISTIDINE KINASE GLRK"/>
    <property type="match status" value="1"/>
</dbReference>
<evidence type="ECO:0000256" key="4">
    <source>
        <dbReference type="ARBA" id="ARBA00022679"/>
    </source>
</evidence>
<sequence>MKYIKKRYGLEWLVISLFVLAITAFLSVFKIFPFIDARLYDIAIQITQEKPASQEIVIVAVDDNSIAEVGVWPWRRSVHANLLTLLQQSKTVAFDISFMGTQPDYKPDNEIFASAIHNHGRVILANYFSDAGNLPNNPEPEFMQAAHGLGFININIDPDGLVRRVPLQKTQNDGSMAYHLSLAMLNAAGEQELVKQTLQKAGHHDVAIPFAGSPGHFQILSYADVLNQRIPASFFKDKYVIIGVWGSGLGDQFPTPTSSKSLNMAGVEIIANILQASLDQSWIKETDLGLDLLLCLLPLLVLCFFLKSSSPRTILLLSILTALIIILVHGIIMYKFGIWHSPLPAILGILLLYPLWSWRTQEIALYQMHREIAELNEKEPLLKTEIKNLPFVNYGRSLNERLSEFRGIMEQVRNLRQFIMDGINRMPDAIAVFDLNHQLQFTTDTTKNYMQKVGAHIPEKNQALTQFLIPVISDTKQRAEIIAEINKINAPEEQQTSLLEELRENGIEIKDCIEQNLLLKYVNTYSGNGAHIGYILSLNNITPIRQAERKREETLRFLSHDMRAPQSSIQALIELQKNPQSALPDEQFFQRINDLSGRTLKLVDDFLQLTRAESMALNLVPVNLTELLEHIINEYWGISQKRNIKISSDFGNELAFTQGDQVLLSRCFVNLIENAFKYSPDNTNIHCSIQHQGTYWQVRIKDQGIGISEKNQATIFNSFFRVSGPDSQVNGIGLGLSFVKTVIQRHDGQIQVESEPGHGATFIVNLPQDESEESV</sequence>
<dbReference type="Proteomes" id="UP000635316">
    <property type="component" value="Unassembled WGS sequence"/>
</dbReference>
<evidence type="ECO:0000256" key="2">
    <source>
        <dbReference type="ARBA" id="ARBA00012438"/>
    </source>
</evidence>
<dbReference type="PIRSF" id="PIRSF037347">
    <property type="entry name" value="STHK_CHASE2_PAS_prd"/>
    <property type="match status" value="1"/>
</dbReference>
<dbReference type="PANTHER" id="PTHR42878">
    <property type="entry name" value="TWO-COMPONENT HISTIDINE KINASE"/>
    <property type="match status" value="1"/>
</dbReference>
<reference evidence="11 12" key="1">
    <citation type="submission" date="2020-12" db="EMBL/GenBank/DDBJ databases">
        <authorList>
            <person name="Lu T."/>
            <person name="Wang Q."/>
            <person name="Han X."/>
        </authorList>
    </citation>
    <scope>NUCLEOTIDE SEQUENCE [LARGE SCALE GENOMIC DNA]</scope>
    <source>
        <strain evidence="11 12">WQ 585</strain>
    </source>
</reference>
<dbReference type="SMART" id="SM00387">
    <property type="entry name" value="HATPase_c"/>
    <property type="match status" value="1"/>
</dbReference>
<evidence type="ECO:0000256" key="6">
    <source>
        <dbReference type="ARBA" id="ARBA00022777"/>
    </source>
</evidence>
<dbReference type="Pfam" id="PF00512">
    <property type="entry name" value="HisKA"/>
    <property type="match status" value="1"/>
</dbReference>
<evidence type="ECO:0000256" key="9">
    <source>
        <dbReference type="SAM" id="Phobius"/>
    </source>
</evidence>
<dbReference type="SUPFAM" id="SSF47384">
    <property type="entry name" value="Homodimeric domain of signal transducing histidine kinase"/>
    <property type="match status" value="1"/>
</dbReference>
<keyword evidence="4" id="KW-0808">Transferase</keyword>
<keyword evidence="5" id="KW-0547">Nucleotide-binding</keyword>
<dbReference type="EC" id="2.7.13.3" evidence="2"/>
<evidence type="ECO:0000313" key="12">
    <source>
        <dbReference type="Proteomes" id="UP000635316"/>
    </source>
</evidence>
<keyword evidence="3" id="KW-0597">Phosphoprotein</keyword>
<comment type="catalytic activity">
    <reaction evidence="1">
        <text>ATP + protein L-histidine = ADP + protein N-phospho-L-histidine.</text>
        <dbReference type="EC" id="2.7.13.3"/>
    </reaction>
</comment>
<dbReference type="SMART" id="SM01080">
    <property type="entry name" value="CHASE2"/>
    <property type="match status" value="1"/>
</dbReference>
<dbReference type="InterPro" id="IPR003594">
    <property type="entry name" value="HATPase_dom"/>
</dbReference>
<dbReference type="CDD" id="cd00082">
    <property type="entry name" value="HisKA"/>
    <property type="match status" value="1"/>
</dbReference>
<dbReference type="Gene3D" id="1.10.287.130">
    <property type="match status" value="1"/>
</dbReference>
<evidence type="ECO:0000256" key="8">
    <source>
        <dbReference type="ARBA" id="ARBA00023012"/>
    </source>
</evidence>
<dbReference type="InterPro" id="IPR036097">
    <property type="entry name" value="HisK_dim/P_sf"/>
</dbReference>
<dbReference type="RefSeq" id="WP_200233647.1">
    <property type="nucleotide sequence ID" value="NZ_JAENGP010000002.1"/>
</dbReference>
<name>A0ABS1EEH0_9BURK</name>
<dbReference type="InterPro" id="IPR004358">
    <property type="entry name" value="Sig_transdc_His_kin-like_C"/>
</dbReference>
<feature type="domain" description="Histidine kinase" evidence="10">
    <location>
        <begin position="557"/>
        <end position="770"/>
    </location>
</feature>
<dbReference type="InterPro" id="IPR007890">
    <property type="entry name" value="CHASE2"/>
</dbReference>
<feature type="transmembrane region" description="Helical" evidence="9">
    <location>
        <begin position="338"/>
        <end position="358"/>
    </location>
</feature>
<dbReference type="Pfam" id="PF05226">
    <property type="entry name" value="CHASE2"/>
    <property type="match status" value="1"/>
</dbReference>
<proteinExistence type="predicted"/>
<keyword evidence="9" id="KW-0812">Transmembrane</keyword>
<dbReference type="InterPro" id="IPR005467">
    <property type="entry name" value="His_kinase_dom"/>
</dbReference>
<keyword evidence="7" id="KW-0067">ATP-binding</keyword>
<evidence type="ECO:0000256" key="1">
    <source>
        <dbReference type="ARBA" id="ARBA00000085"/>
    </source>
</evidence>
<feature type="transmembrane region" description="Helical" evidence="9">
    <location>
        <begin position="288"/>
        <end position="306"/>
    </location>
</feature>
<keyword evidence="9" id="KW-1133">Transmembrane helix</keyword>
<dbReference type="Gene3D" id="3.30.565.10">
    <property type="entry name" value="Histidine kinase-like ATPase, C-terminal domain"/>
    <property type="match status" value="1"/>
</dbReference>
<keyword evidence="9" id="KW-0472">Membrane</keyword>